<dbReference type="Pfam" id="PF00498">
    <property type="entry name" value="FHA"/>
    <property type="match status" value="1"/>
</dbReference>
<evidence type="ECO:0000313" key="3">
    <source>
        <dbReference type="Proteomes" id="UP001633002"/>
    </source>
</evidence>
<dbReference type="Gene3D" id="2.60.200.20">
    <property type="match status" value="1"/>
</dbReference>
<dbReference type="SUPFAM" id="SSF49879">
    <property type="entry name" value="SMAD/FHA domain"/>
    <property type="match status" value="1"/>
</dbReference>
<dbReference type="SMART" id="SM00240">
    <property type="entry name" value="FHA"/>
    <property type="match status" value="1"/>
</dbReference>
<keyword evidence="3" id="KW-1185">Reference proteome</keyword>
<dbReference type="InterPro" id="IPR000253">
    <property type="entry name" value="FHA_dom"/>
</dbReference>
<reference evidence="2 3" key="1">
    <citation type="submission" date="2024-09" db="EMBL/GenBank/DDBJ databases">
        <title>Chromosome-scale assembly of Riccia sorocarpa.</title>
        <authorList>
            <person name="Paukszto L."/>
        </authorList>
    </citation>
    <scope>NUCLEOTIDE SEQUENCE [LARGE SCALE GENOMIC DNA]</scope>
    <source>
        <strain evidence="2">LP-2024</strain>
        <tissue evidence="2">Aerial parts of the thallus</tissue>
    </source>
</reference>
<accession>A0ABD3GJ45</accession>
<dbReference type="InterPro" id="IPR008984">
    <property type="entry name" value="SMAD_FHA_dom_sf"/>
</dbReference>
<name>A0ABD3GJ45_9MARC</name>
<dbReference type="InterPro" id="IPR050923">
    <property type="entry name" value="Cell_Proc_Reg/RNA_Proc"/>
</dbReference>
<evidence type="ECO:0000313" key="2">
    <source>
        <dbReference type="EMBL" id="KAL3679232.1"/>
    </source>
</evidence>
<sequence>MAPGTITLTVVSGAFSGLVGVFDVKTKITVGRYQRNKFTIKSDTVSSKHAIITHEKGQWFIEDCDSSNGTSVNGDKVVPGTPVQLKDGDMVLIGGGSDNMVRVNIETIEEVDLQVQKDVQKVKEPVLFTSKRRLDRDPGQNVTVKQLVEGQKRRVAEMNDVLLQGIFKDIAEDLEELRQKGWCCFELCAVENSAH</sequence>
<protein>
    <recommendedName>
        <fullName evidence="1">FHA domain-containing protein</fullName>
    </recommendedName>
</protein>
<dbReference type="PROSITE" id="PS50006">
    <property type="entry name" value="FHA_DOMAIN"/>
    <property type="match status" value="1"/>
</dbReference>
<dbReference type="EMBL" id="JBJQOH010000007">
    <property type="protein sequence ID" value="KAL3679232.1"/>
    <property type="molecule type" value="Genomic_DNA"/>
</dbReference>
<comment type="caution">
    <text evidence="2">The sequence shown here is derived from an EMBL/GenBank/DDBJ whole genome shotgun (WGS) entry which is preliminary data.</text>
</comment>
<dbReference type="PANTHER" id="PTHR23308">
    <property type="entry name" value="NUCLEAR INHIBITOR OF PROTEIN PHOSPHATASE-1"/>
    <property type="match status" value="1"/>
</dbReference>
<feature type="domain" description="FHA" evidence="1">
    <location>
        <begin position="28"/>
        <end position="77"/>
    </location>
</feature>
<dbReference type="Proteomes" id="UP001633002">
    <property type="component" value="Unassembled WGS sequence"/>
</dbReference>
<dbReference type="CDD" id="cd00060">
    <property type="entry name" value="FHA"/>
    <property type="match status" value="1"/>
</dbReference>
<organism evidence="2 3">
    <name type="scientific">Riccia sorocarpa</name>
    <dbReference type="NCBI Taxonomy" id="122646"/>
    <lineage>
        <taxon>Eukaryota</taxon>
        <taxon>Viridiplantae</taxon>
        <taxon>Streptophyta</taxon>
        <taxon>Embryophyta</taxon>
        <taxon>Marchantiophyta</taxon>
        <taxon>Marchantiopsida</taxon>
        <taxon>Marchantiidae</taxon>
        <taxon>Marchantiales</taxon>
        <taxon>Ricciaceae</taxon>
        <taxon>Riccia</taxon>
    </lineage>
</organism>
<dbReference type="AlphaFoldDB" id="A0ABD3GJ45"/>
<proteinExistence type="predicted"/>
<gene>
    <name evidence="2" type="ORF">R1sor_022188</name>
</gene>
<evidence type="ECO:0000259" key="1">
    <source>
        <dbReference type="PROSITE" id="PS50006"/>
    </source>
</evidence>